<evidence type="ECO:0000313" key="2">
    <source>
        <dbReference type="Proteomes" id="UP000223164"/>
    </source>
</evidence>
<reference evidence="1 2" key="1">
    <citation type="submission" date="2015-11" db="EMBL/GenBank/DDBJ databases">
        <authorList>
            <person name="Park Y."/>
            <person name="Guerrero C.A."/>
            <person name="Garlena R.A."/>
            <person name="Russell D.A."/>
            <person name="Pope W.H."/>
            <person name="Jacobs-Sera D."/>
            <person name="Hendrix R.W."/>
            <person name="Hatfull G.F."/>
        </authorList>
    </citation>
    <scope>NUCLEOTIDE SEQUENCE [LARGE SCALE GENOMIC DNA]</scope>
</reference>
<dbReference type="RefSeq" id="YP_009594374.1">
    <property type="nucleotide sequence ID" value="NC_041876.1"/>
</dbReference>
<sequence length="67" mass="7194">MGKIVYGGHTYDLGAASTSPFLNGVQQAVSDNSHRYLELRYMAEGQEVPESVVNILVGPGIPIAFLD</sequence>
<gene>
    <name evidence="1" type="primary">28</name>
    <name evidence="1" type="ORF">GALAXY_28</name>
</gene>
<dbReference type="KEGG" id="vg:40069932"/>
<dbReference type="Proteomes" id="UP000223164">
    <property type="component" value="Segment"/>
</dbReference>
<proteinExistence type="predicted"/>
<accession>A0A0U4KMU8</accession>
<name>A0A0U4KMU8_9CAUD</name>
<keyword evidence="2" id="KW-1185">Reference proteome</keyword>
<organism evidence="1 2">
    <name type="scientific">Arthrobacter phage Galaxy</name>
    <dbReference type="NCBI Taxonomy" id="1772326"/>
    <lineage>
        <taxon>Viruses</taxon>
        <taxon>Duplodnaviria</taxon>
        <taxon>Heunggongvirae</taxon>
        <taxon>Uroviricota</taxon>
        <taxon>Caudoviricetes</taxon>
        <taxon>Galaxyvirus</taxon>
        <taxon>Galaxyvirus galaxy</taxon>
    </lineage>
</organism>
<evidence type="ECO:0000313" key="1">
    <source>
        <dbReference type="EMBL" id="ALY08872.1"/>
    </source>
</evidence>
<protein>
    <submittedName>
        <fullName evidence="1">Uncharacterized protein</fullName>
    </submittedName>
</protein>
<dbReference type="EMBL" id="KU160644">
    <property type="protein sequence ID" value="ALY08872.1"/>
    <property type="molecule type" value="Genomic_DNA"/>
</dbReference>
<dbReference type="GeneID" id="40069932"/>